<keyword evidence="2" id="KW-1185">Reference proteome</keyword>
<gene>
    <name evidence="1" type="ORF">CQW29_22305</name>
</gene>
<proteinExistence type="predicted"/>
<sequence length="115" mass="12896">MPQSFFIFAAIRDVAMNRIEHDRLAAEIIGEAAFALLQRKGPINKHSLIKQLEQMGADESDAERGQYIAYLVTQLSGNSEHFLHRDESTLNTEQHRDNVFPLFGTATVSGSAKKH</sequence>
<dbReference type="Proteomes" id="UP000239181">
    <property type="component" value="Unassembled WGS sequence"/>
</dbReference>
<organism evidence="1 2">
    <name type="scientific">Pantoea coffeiphila</name>
    <dbReference type="NCBI Taxonomy" id="1465635"/>
    <lineage>
        <taxon>Bacteria</taxon>
        <taxon>Pseudomonadati</taxon>
        <taxon>Pseudomonadota</taxon>
        <taxon>Gammaproteobacteria</taxon>
        <taxon>Enterobacterales</taxon>
        <taxon>Erwiniaceae</taxon>
        <taxon>Pantoea</taxon>
    </lineage>
</organism>
<dbReference type="AlphaFoldDB" id="A0A2S9I5Z6"/>
<evidence type="ECO:0000313" key="2">
    <source>
        <dbReference type="Proteomes" id="UP000239181"/>
    </source>
</evidence>
<protein>
    <submittedName>
        <fullName evidence="1">Uncharacterized protein</fullName>
    </submittedName>
</protein>
<name>A0A2S9I5Z6_9GAMM</name>
<accession>A0A2S9I5Z6</accession>
<comment type="caution">
    <text evidence="1">The sequence shown here is derived from an EMBL/GenBank/DDBJ whole genome shotgun (WGS) entry which is preliminary data.</text>
</comment>
<evidence type="ECO:0000313" key="1">
    <source>
        <dbReference type="EMBL" id="PRD13205.1"/>
    </source>
</evidence>
<reference evidence="1 2" key="1">
    <citation type="submission" date="2017-10" db="EMBL/GenBank/DDBJ databases">
        <title>Draft genome of two endophytic bacteria isolated from 'guarana' Paullinia cupana (Mart.) Ducke.</title>
        <authorList>
            <person name="Siqueira K.A."/>
            <person name="Liotti R.G."/>
            <person name="Mendes T.A."/>
            <person name="Soares M.A."/>
        </authorList>
    </citation>
    <scope>NUCLEOTIDE SEQUENCE [LARGE SCALE GENOMIC DNA]</scope>
    <source>
        <strain evidence="1 2">342</strain>
    </source>
</reference>
<dbReference type="EMBL" id="PDET01000021">
    <property type="protein sequence ID" value="PRD13205.1"/>
    <property type="molecule type" value="Genomic_DNA"/>
</dbReference>